<dbReference type="SUPFAM" id="SSF103473">
    <property type="entry name" value="MFS general substrate transporter"/>
    <property type="match status" value="1"/>
</dbReference>
<feature type="transmembrane region" description="Helical" evidence="6">
    <location>
        <begin position="188"/>
        <end position="210"/>
    </location>
</feature>
<feature type="transmembrane region" description="Helical" evidence="6">
    <location>
        <begin position="400"/>
        <end position="420"/>
    </location>
</feature>
<evidence type="ECO:0000256" key="3">
    <source>
        <dbReference type="ARBA" id="ARBA00022692"/>
    </source>
</evidence>
<dbReference type="InterPro" id="IPR036259">
    <property type="entry name" value="MFS_trans_sf"/>
</dbReference>
<protein>
    <submittedName>
        <fullName evidence="7">MFS transporter</fullName>
    </submittedName>
</protein>
<evidence type="ECO:0000256" key="5">
    <source>
        <dbReference type="ARBA" id="ARBA00023136"/>
    </source>
</evidence>
<evidence type="ECO:0000256" key="4">
    <source>
        <dbReference type="ARBA" id="ARBA00022989"/>
    </source>
</evidence>
<feature type="transmembrane region" description="Helical" evidence="6">
    <location>
        <begin position="371"/>
        <end position="394"/>
    </location>
</feature>
<dbReference type="InterPro" id="IPR011701">
    <property type="entry name" value="MFS"/>
</dbReference>
<dbReference type="CDD" id="cd06173">
    <property type="entry name" value="MFS_MefA_like"/>
    <property type="match status" value="1"/>
</dbReference>
<keyword evidence="4 6" id="KW-1133">Transmembrane helix</keyword>
<feature type="transmembrane region" description="Helical" evidence="6">
    <location>
        <begin position="111"/>
        <end position="136"/>
    </location>
</feature>
<evidence type="ECO:0000313" key="7">
    <source>
        <dbReference type="EMBL" id="MEC4718888.1"/>
    </source>
</evidence>
<keyword evidence="8" id="KW-1185">Reference proteome</keyword>
<evidence type="ECO:0000313" key="8">
    <source>
        <dbReference type="Proteomes" id="UP001352263"/>
    </source>
</evidence>
<dbReference type="PANTHER" id="PTHR23513">
    <property type="entry name" value="INTEGRAL MEMBRANE EFFLUX PROTEIN-RELATED"/>
    <property type="match status" value="1"/>
</dbReference>
<name>A0ABU6J5T5_9BURK</name>
<comment type="caution">
    <text evidence="7">The sequence shown here is derived from an EMBL/GenBank/DDBJ whole genome shotgun (WGS) entry which is preliminary data.</text>
</comment>
<evidence type="ECO:0000256" key="6">
    <source>
        <dbReference type="SAM" id="Phobius"/>
    </source>
</evidence>
<keyword evidence="5 6" id="KW-0472">Membrane</keyword>
<proteinExistence type="predicted"/>
<feature type="transmembrane region" description="Helical" evidence="6">
    <location>
        <begin position="21"/>
        <end position="45"/>
    </location>
</feature>
<feature type="transmembrane region" description="Helical" evidence="6">
    <location>
        <begin position="84"/>
        <end position="105"/>
    </location>
</feature>
<feature type="transmembrane region" description="Helical" evidence="6">
    <location>
        <begin position="277"/>
        <end position="301"/>
    </location>
</feature>
<feature type="transmembrane region" description="Helical" evidence="6">
    <location>
        <begin position="51"/>
        <end position="72"/>
    </location>
</feature>
<accession>A0ABU6J5T5</accession>
<reference evidence="7 8" key="1">
    <citation type="submission" date="2023-10" db="EMBL/GenBank/DDBJ databases">
        <title>Noviherbaspirillum sp. CPCC 100848 genome assembly.</title>
        <authorList>
            <person name="Li X.Y."/>
            <person name="Fang X.M."/>
        </authorList>
    </citation>
    <scope>NUCLEOTIDE SEQUENCE [LARGE SCALE GENOMIC DNA]</scope>
    <source>
        <strain evidence="7 8">CPCC 100848</strain>
    </source>
</reference>
<dbReference type="EMBL" id="JAWIIV010000004">
    <property type="protein sequence ID" value="MEC4718888.1"/>
    <property type="molecule type" value="Genomic_DNA"/>
</dbReference>
<feature type="transmembrane region" description="Helical" evidence="6">
    <location>
        <begin position="313"/>
        <end position="333"/>
    </location>
</feature>
<feature type="transmembrane region" description="Helical" evidence="6">
    <location>
        <begin position="339"/>
        <end position="359"/>
    </location>
</feature>
<dbReference type="Gene3D" id="1.20.1250.20">
    <property type="entry name" value="MFS general substrate transporter like domains"/>
    <property type="match status" value="1"/>
</dbReference>
<evidence type="ECO:0000256" key="2">
    <source>
        <dbReference type="ARBA" id="ARBA00022475"/>
    </source>
</evidence>
<feature type="transmembrane region" description="Helical" evidence="6">
    <location>
        <begin position="157"/>
        <end position="176"/>
    </location>
</feature>
<organism evidence="7 8">
    <name type="scientific">Noviherbaspirillum album</name>
    <dbReference type="NCBI Taxonomy" id="3080276"/>
    <lineage>
        <taxon>Bacteria</taxon>
        <taxon>Pseudomonadati</taxon>
        <taxon>Pseudomonadota</taxon>
        <taxon>Betaproteobacteria</taxon>
        <taxon>Burkholderiales</taxon>
        <taxon>Oxalobacteraceae</taxon>
        <taxon>Noviherbaspirillum</taxon>
    </lineage>
</organism>
<dbReference type="Pfam" id="PF07690">
    <property type="entry name" value="MFS_1"/>
    <property type="match status" value="1"/>
</dbReference>
<comment type="subcellular location">
    <subcellularLocation>
        <location evidence="1">Cell membrane</location>
        <topology evidence="1">Multi-pass membrane protein</topology>
    </subcellularLocation>
</comment>
<keyword evidence="3 6" id="KW-0812">Transmembrane</keyword>
<gene>
    <name evidence="7" type="ORF">RY831_07000</name>
</gene>
<evidence type="ECO:0000256" key="1">
    <source>
        <dbReference type="ARBA" id="ARBA00004651"/>
    </source>
</evidence>
<feature type="transmembrane region" description="Helical" evidence="6">
    <location>
        <begin position="249"/>
        <end position="271"/>
    </location>
</feature>
<keyword evidence="2" id="KW-1003">Cell membrane</keyword>
<sequence>MTTSPAAPARGMLSRDRNFRWLIAGSLISMMGDQFSLIALPWLVLQMTGDTLVLGTVLALMSVPRALFILLGGALVDRHSPKRVLMLTKHANTLLLALLAALVFSGQLSLWMVYALALAIGLASAFSIPAATSIMPHVVARELLPAANGVSMGLRQLSMFAGPLLAGLLIALFGDGGDGGGTLNASDAHGIAIAFALDACSFALSAWTLSQVRTGMPQPRPDGLGQSVWVSVNEGLRYCWNDASLRTCFAYWAAVALFISGPVQVAVPVLAGELGQGAAGFGALAGAHGFGTLIGVIVTGMRPRMRIGSFGKTILLLDGAIGLLFIPLGLIGAAWQGMLLLFAIGLLGGFVQVTVYTWLQRHVVPAMLGRAMAMFMFIFMGIAPMSSALTGWVLRSVTLVQLFACSGAALVVIVLIALGASRMGRVTDAPAAGSLSS</sequence>
<dbReference type="PANTHER" id="PTHR23513:SF6">
    <property type="entry name" value="MAJOR FACILITATOR SUPERFAMILY ASSOCIATED DOMAIN-CONTAINING PROTEIN"/>
    <property type="match status" value="1"/>
</dbReference>
<dbReference type="Proteomes" id="UP001352263">
    <property type="component" value="Unassembled WGS sequence"/>
</dbReference>
<dbReference type="RefSeq" id="WP_326505607.1">
    <property type="nucleotide sequence ID" value="NZ_JAWIIV010000004.1"/>
</dbReference>